<keyword evidence="14" id="KW-0732">Signal</keyword>
<evidence type="ECO:0000256" key="8">
    <source>
        <dbReference type="ARBA" id="ARBA00022989"/>
    </source>
</evidence>
<sequence>MRRITTRVAALVGAATLAMASPVPAVAQQAQQPDSMAKPPPLPPNFPVPSDMAPDAAYTQTKNCIGSLGQGVDLKNMPWGQIQLRFTDLHRFATGKGQKVAVIDTGVAPHPHFGGRVIAGGDLVDPKDQGLKDCDGHGTEVAGIIAANPPADSAISFRGIAPDAEIVSIRQSSANYEGERGPEGRKQTAGTLETLAKAVVSAARQGVGVINMSVDNCRPVSQGPITNAEQQLQAALRYAYEQEDVVLVASAGNTGEHGCPDQRNGTDPNRPTHIVTPPWFSDYVISVAAMQRNGDPAQFSVQGPWVTVAAPGTEIISLDPATGGLANLQVQENGQQNPIQGTSFAAPYVAGLAALIRERFPHLNAKQVTERIKLTASHPAAPGGRDNLVGHGMINPIGALTTLIPSEQGVAPDATLDIKANLPAAEVKNWAPMQVALIGSGGGVVLLLLTLFVVHTVRRVRGEGKDDARGMA</sequence>
<dbReference type="OrthoDB" id="9798386at2"/>
<dbReference type="GO" id="GO:0005886">
    <property type="term" value="C:plasma membrane"/>
    <property type="evidence" value="ECO:0007669"/>
    <property type="project" value="UniProtKB-SubCell"/>
</dbReference>
<gene>
    <name evidence="16" type="ORF">SAMN05216174_111209</name>
</gene>
<comment type="similarity">
    <text evidence="2 10 11">Belongs to the peptidase S8 family.</text>
</comment>
<dbReference type="PANTHER" id="PTHR43806">
    <property type="entry name" value="PEPTIDASE S8"/>
    <property type="match status" value="1"/>
</dbReference>
<protein>
    <submittedName>
        <fullName evidence="16">Membrane-anchored mycosin MYCP</fullName>
    </submittedName>
</protein>
<dbReference type="EMBL" id="FMZZ01000011">
    <property type="protein sequence ID" value="SDD47695.1"/>
    <property type="molecule type" value="Genomic_DNA"/>
</dbReference>
<evidence type="ECO:0000256" key="6">
    <source>
        <dbReference type="ARBA" id="ARBA00022801"/>
    </source>
</evidence>
<dbReference type="InterPro" id="IPR050131">
    <property type="entry name" value="Peptidase_S8_subtilisin-like"/>
</dbReference>
<dbReference type="InterPro" id="IPR023834">
    <property type="entry name" value="T7SS_pept_S8A_mycosin"/>
</dbReference>
<feature type="domain" description="Peptidase S8/S53" evidence="15">
    <location>
        <begin position="95"/>
        <end position="392"/>
    </location>
</feature>
<dbReference type="AlphaFoldDB" id="A0A1G6V466"/>
<comment type="subcellular location">
    <subcellularLocation>
        <location evidence="1">Cell membrane</location>
        <topology evidence="1">Single-pass membrane protein</topology>
    </subcellularLocation>
</comment>
<dbReference type="Proteomes" id="UP000199501">
    <property type="component" value="Unassembled WGS sequence"/>
</dbReference>
<accession>A0A1G6V466</accession>
<dbReference type="InterPro" id="IPR000209">
    <property type="entry name" value="Peptidase_S8/S53_dom"/>
</dbReference>
<feature type="compositionally biased region" description="Low complexity" evidence="12">
    <location>
        <begin position="23"/>
        <end position="33"/>
    </location>
</feature>
<feature type="compositionally biased region" description="Pro residues" evidence="12">
    <location>
        <begin position="38"/>
        <end position="47"/>
    </location>
</feature>
<feature type="transmembrane region" description="Helical" evidence="13">
    <location>
        <begin position="435"/>
        <end position="454"/>
    </location>
</feature>
<keyword evidence="7 10" id="KW-0720">Serine protease</keyword>
<dbReference type="PROSITE" id="PS51892">
    <property type="entry name" value="SUBTILASE"/>
    <property type="match status" value="1"/>
</dbReference>
<dbReference type="STRING" id="1271860.SAMN05216174_111209"/>
<feature type="signal peptide" evidence="14">
    <location>
        <begin position="1"/>
        <end position="20"/>
    </location>
</feature>
<dbReference type="GO" id="GO:0006508">
    <property type="term" value="P:proteolysis"/>
    <property type="evidence" value="ECO:0007669"/>
    <property type="project" value="UniProtKB-KW"/>
</dbReference>
<dbReference type="PROSITE" id="PS00136">
    <property type="entry name" value="SUBTILASE_ASP"/>
    <property type="match status" value="1"/>
</dbReference>
<keyword evidence="8 13" id="KW-1133">Transmembrane helix</keyword>
<evidence type="ECO:0000256" key="5">
    <source>
        <dbReference type="ARBA" id="ARBA00022692"/>
    </source>
</evidence>
<evidence type="ECO:0000256" key="1">
    <source>
        <dbReference type="ARBA" id="ARBA00004162"/>
    </source>
</evidence>
<dbReference type="InterPro" id="IPR036852">
    <property type="entry name" value="Peptidase_S8/S53_dom_sf"/>
</dbReference>
<dbReference type="PROSITE" id="PS00137">
    <property type="entry name" value="SUBTILASE_HIS"/>
    <property type="match status" value="1"/>
</dbReference>
<evidence type="ECO:0000256" key="14">
    <source>
        <dbReference type="SAM" id="SignalP"/>
    </source>
</evidence>
<dbReference type="PRINTS" id="PR00723">
    <property type="entry name" value="SUBTILISIN"/>
</dbReference>
<evidence type="ECO:0000313" key="16">
    <source>
        <dbReference type="EMBL" id="SDD47695.1"/>
    </source>
</evidence>
<evidence type="ECO:0000256" key="3">
    <source>
        <dbReference type="ARBA" id="ARBA00022475"/>
    </source>
</evidence>
<evidence type="ECO:0000256" key="13">
    <source>
        <dbReference type="SAM" id="Phobius"/>
    </source>
</evidence>
<proteinExistence type="inferred from homology"/>
<evidence type="ECO:0000313" key="17">
    <source>
        <dbReference type="Proteomes" id="UP000199501"/>
    </source>
</evidence>
<evidence type="ECO:0000256" key="4">
    <source>
        <dbReference type="ARBA" id="ARBA00022670"/>
    </source>
</evidence>
<evidence type="ECO:0000256" key="9">
    <source>
        <dbReference type="ARBA" id="ARBA00023136"/>
    </source>
</evidence>
<evidence type="ECO:0000256" key="11">
    <source>
        <dbReference type="RuleBase" id="RU003355"/>
    </source>
</evidence>
<dbReference type="Gene3D" id="3.40.50.200">
    <property type="entry name" value="Peptidase S8/S53 domain"/>
    <property type="match status" value="1"/>
</dbReference>
<evidence type="ECO:0000256" key="10">
    <source>
        <dbReference type="PROSITE-ProRule" id="PRU01240"/>
    </source>
</evidence>
<dbReference type="GO" id="GO:0004252">
    <property type="term" value="F:serine-type endopeptidase activity"/>
    <property type="evidence" value="ECO:0007669"/>
    <property type="project" value="UniProtKB-UniRule"/>
</dbReference>
<dbReference type="SUPFAM" id="SSF52743">
    <property type="entry name" value="Subtilisin-like"/>
    <property type="match status" value="1"/>
</dbReference>
<feature type="active site" description="Charge relay system" evidence="10">
    <location>
        <position position="104"/>
    </location>
</feature>
<evidence type="ECO:0000259" key="15">
    <source>
        <dbReference type="Pfam" id="PF00082"/>
    </source>
</evidence>
<feature type="region of interest" description="Disordered" evidence="12">
    <location>
        <begin position="23"/>
        <end position="52"/>
    </location>
</feature>
<reference evidence="17" key="1">
    <citation type="submission" date="2016-10" db="EMBL/GenBank/DDBJ databases">
        <authorList>
            <person name="Varghese N."/>
            <person name="Submissions S."/>
        </authorList>
    </citation>
    <scope>NUCLEOTIDE SEQUENCE [LARGE SCALE GENOMIC DNA]</scope>
    <source>
        <strain evidence="17">IBRC-M 10403</strain>
    </source>
</reference>
<dbReference type="RefSeq" id="WP_091454192.1">
    <property type="nucleotide sequence ID" value="NZ_FMZZ01000011.1"/>
</dbReference>
<dbReference type="InterPro" id="IPR023828">
    <property type="entry name" value="Peptidase_S8_Ser-AS"/>
</dbReference>
<dbReference type="PROSITE" id="PS00138">
    <property type="entry name" value="SUBTILASE_SER"/>
    <property type="match status" value="1"/>
</dbReference>
<dbReference type="InterPro" id="IPR023827">
    <property type="entry name" value="Peptidase_S8_Asp-AS"/>
</dbReference>
<feature type="active site" description="Charge relay system" evidence="10">
    <location>
        <position position="343"/>
    </location>
</feature>
<keyword evidence="5 13" id="KW-0812">Transmembrane</keyword>
<keyword evidence="4 10" id="KW-0645">Protease</keyword>
<evidence type="ECO:0000256" key="7">
    <source>
        <dbReference type="ARBA" id="ARBA00022825"/>
    </source>
</evidence>
<name>A0A1G6V466_9PSEU</name>
<feature type="active site" description="Charge relay system" evidence="10">
    <location>
        <position position="137"/>
    </location>
</feature>
<dbReference type="NCBIfam" id="TIGR03921">
    <property type="entry name" value="T7SS_mycosin"/>
    <property type="match status" value="1"/>
</dbReference>
<feature type="chain" id="PRO_5039594565" evidence="14">
    <location>
        <begin position="21"/>
        <end position="472"/>
    </location>
</feature>
<dbReference type="PANTHER" id="PTHR43806:SF11">
    <property type="entry name" value="CEREVISIN-RELATED"/>
    <property type="match status" value="1"/>
</dbReference>
<evidence type="ECO:0000256" key="12">
    <source>
        <dbReference type="SAM" id="MobiDB-lite"/>
    </source>
</evidence>
<keyword evidence="6 10" id="KW-0378">Hydrolase</keyword>
<dbReference type="InterPro" id="IPR015500">
    <property type="entry name" value="Peptidase_S8_subtilisin-rel"/>
</dbReference>
<keyword evidence="3" id="KW-1003">Cell membrane</keyword>
<dbReference type="Pfam" id="PF00082">
    <property type="entry name" value="Peptidase_S8"/>
    <property type="match status" value="1"/>
</dbReference>
<evidence type="ECO:0000256" key="2">
    <source>
        <dbReference type="ARBA" id="ARBA00011073"/>
    </source>
</evidence>
<keyword evidence="17" id="KW-1185">Reference proteome</keyword>
<organism evidence="16 17">
    <name type="scientific">Actinokineospora iranica</name>
    <dbReference type="NCBI Taxonomy" id="1271860"/>
    <lineage>
        <taxon>Bacteria</taxon>
        <taxon>Bacillati</taxon>
        <taxon>Actinomycetota</taxon>
        <taxon>Actinomycetes</taxon>
        <taxon>Pseudonocardiales</taxon>
        <taxon>Pseudonocardiaceae</taxon>
        <taxon>Actinokineospora</taxon>
    </lineage>
</organism>
<dbReference type="InterPro" id="IPR022398">
    <property type="entry name" value="Peptidase_S8_His-AS"/>
</dbReference>
<keyword evidence="9 13" id="KW-0472">Membrane</keyword>